<dbReference type="PANTHER" id="PTHR23048">
    <property type="entry name" value="MYOSIN LIGHT CHAIN 1, 3"/>
    <property type="match status" value="1"/>
</dbReference>
<dbReference type="EMBL" id="JH816328">
    <property type="protein sequence ID" value="EKC24252.1"/>
    <property type="molecule type" value="Genomic_DNA"/>
</dbReference>
<dbReference type="Pfam" id="PF13499">
    <property type="entry name" value="EF-hand_7"/>
    <property type="match status" value="1"/>
</dbReference>
<dbReference type="InParanoid" id="K1PJR5"/>
<dbReference type="PROSITE" id="PS50222">
    <property type="entry name" value="EF_HAND_2"/>
    <property type="match status" value="1"/>
</dbReference>
<reference evidence="3" key="1">
    <citation type="journal article" date="2012" name="Nature">
        <title>The oyster genome reveals stress adaptation and complexity of shell formation.</title>
        <authorList>
            <person name="Zhang G."/>
            <person name="Fang X."/>
            <person name="Guo X."/>
            <person name="Li L."/>
            <person name="Luo R."/>
            <person name="Xu F."/>
            <person name="Yang P."/>
            <person name="Zhang L."/>
            <person name="Wang X."/>
            <person name="Qi H."/>
            <person name="Xiong Z."/>
            <person name="Que H."/>
            <person name="Xie Y."/>
            <person name="Holland P.W."/>
            <person name="Paps J."/>
            <person name="Zhu Y."/>
            <person name="Wu F."/>
            <person name="Chen Y."/>
            <person name="Wang J."/>
            <person name="Peng C."/>
            <person name="Meng J."/>
            <person name="Yang L."/>
            <person name="Liu J."/>
            <person name="Wen B."/>
            <person name="Zhang N."/>
            <person name="Huang Z."/>
            <person name="Zhu Q."/>
            <person name="Feng Y."/>
            <person name="Mount A."/>
            <person name="Hedgecock D."/>
            <person name="Xu Z."/>
            <person name="Liu Y."/>
            <person name="Domazet-Loso T."/>
            <person name="Du Y."/>
            <person name="Sun X."/>
            <person name="Zhang S."/>
            <person name="Liu B."/>
            <person name="Cheng P."/>
            <person name="Jiang X."/>
            <person name="Li J."/>
            <person name="Fan D."/>
            <person name="Wang W."/>
            <person name="Fu W."/>
            <person name="Wang T."/>
            <person name="Wang B."/>
            <person name="Zhang J."/>
            <person name="Peng Z."/>
            <person name="Li Y."/>
            <person name="Li N."/>
            <person name="Wang J."/>
            <person name="Chen M."/>
            <person name="He Y."/>
            <person name="Tan F."/>
            <person name="Song X."/>
            <person name="Zheng Q."/>
            <person name="Huang R."/>
            <person name="Yang H."/>
            <person name="Du X."/>
            <person name="Chen L."/>
            <person name="Yang M."/>
            <person name="Gaffney P.M."/>
            <person name="Wang S."/>
            <person name="Luo L."/>
            <person name="She Z."/>
            <person name="Ming Y."/>
            <person name="Huang W."/>
            <person name="Zhang S."/>
            <person name="Huang B."/>
            <person name="Zhang Y."/>
            <person name="Qu T."/>
            <person name="Ni P."/>
            <person name="Miao G."/>
            <person name="Wang J."/>
            <person name="Wang Q."/>
            <person name="Steinberg C.E."/>
            <person name="Wang H."/>
            <person name="Li N."/>
            <person name="Qian L."/>
            <person name="Zhang G."/>
            <person name="Li Y."/>
            <person name="Yang H."/>
            <person name="Liu X."/>
            <person name="Wang J."/>
            <person name="Yin Y."/>
            <person name="Wang J."/>
        </authorList>
    </citation>
    <scope>NUCLEOTIDE SEQUENCE [LARGE SCALE GENOMIC DNA]</scope>
    <source>
        <strain evidence="3">05x7-T-G4-1.051#20</strain>
    </source>
</reference>
<keyword evidence="2" id="KW-0106">Calcium</keyword>
<dbReference type="AlphaFoldDB" id="K1PJR5"/>
<protein>
    <submittedName>
        <fullName evidence="3">Calmodulin-like protein 3</fullName>
    </submittedName>
</protein>
<proteinExistence type="predicted"/>
<dbReference type="InterPro" id="IPR011992">
    <property type="entry name" value="EF-hand-dom_pair"/>
</dbReference>
<dbReference type="SUPFAM" id="SSF47473">
    <property type="entry name" value="EF-hand"/>
    <property type="match status" value="1"/>
</dbReference>
<dbReference type="HOGENOM" id="CLU_2656855_0_0_1"/>
<evidence type="ECO:0000313" key="3">
    <source>
        <dbReference type="EMBL" id="EKC24252.1"/>
    </source>
</evidence>
<dbReference type="InterPro" id="IPR002048">
    <property type="entry name" value="EF_hand_dom"/>
</dbReference>
<evidence type="ECO:0000256" key="1">
    <source>
        <dbReference type="ARBA" id="ARBA00022737"/>
    </source>
</evidence>
<gene>
    <name evidence="3" type="ORF">CGI_10011302</name>
</gene>
<dbReference type="SMART" id="SM00054">
    <property type="entry name" value="EFh"/>
    <property type="match status" value="1"/>
</dbReference>
<dbReference type="GO" id="GO:0016460">
    <property type="term" value="C:myosin II complex"/>
    <property type="evidence" value="ECO:0007669"/>
    <property type="project" value="TreeGrafter"/>
</dbReference>
<organism evidence="3">
    <name type="scientific">Magallana gigas</name>
    <name type="common">Pacific oyster</name>
    <name type="synonym">Crassostrea gigas</name>
    <dbReference type="NCBI Taxonomy" id="29159"/>
    <lineage>
        <taxon>Eukaryota</taxon>
        <taxon>Metazoa</taxon>
        <taxon>Spiralia</taxon>
        <taxon>Lophotrochozoa</taxon>
        <taxon>Mollusca</taxon>
        <taxon>Bivalvia</taxon>
        <taxon>Autobranchia</taxon>
        <taxon>Pteriomorphia</taxon>
        <taxon>Ostreida</taxon>
        <taxon>Ostreoidea</taxon>
        <taxon>Ostreidae</taxon>
        <taxon>Magallana</taxon>
    </lineage>
</organism>
<dbReference type="Gene3D" id="1.10.238.10">
    <property type="entry name" value="EF-hand"/>
    <property type="match status" value="1"/>
</dbReference>
<dbReference type="InterPro" id="IPR050230">
    <property type="entry name" value="CALM/Myosin/TropC-like"/>
</dbReference>
<dbReference type="GO" id="GO:0005509">
    <property type="term" value="F:calcium ion binding"/>
    <property type="evidence" value="ECO:0007669"/>
    <property type="project" value="InterPro"/>
</dbReference>
<sequence length="76" mass="8934">MPPKKVVRKKKKKPVKKDPVITDEQIKLYQDVFRRFDKDKNGTISVENLEKVMRALGQEVTQDDVKAMIREYDRSG</sequence>
<keyword evidence="1" id="KW-0677">Repeat</keyword>
<name>K1PJR5_MAGGI</name>
<dbReference type="PANTHER" id="PTHR23048:SF59">
    <property type="entry name" value="EF-HAND SUPERFAMILY PROTEIN"/>
    <property type="match status" value="1"/>
</dbReference>
<accession>K1PJR5</accession>
<evidence type="ECO:0000256" key="2">
    <source>
        <dbReference type="ARBA" id="ARBA00022837"/>
    </source>
</evidence>
<dbReference type="CDD" id="cd00051">
    <property type="entry name" value="EFh"/>
    <property type="match status" value="1"/>
</dbReference>
<dbReference type="FunFam" id="1.10.238.10:FF:000178">
    <property type="entry name" value="Calmodulin-2 A"/>
    <property type="match status" value="1"/>
</dbReference>